<evidence type="ECO:0000256" key="1">
    <source>
        <dbReference type="SAM" id="MobiDB-lite"/>
    </source>
</evidence>
<proteinExistence type="predicted"/>
<sequence>MTSDYQRDEFDEIASSGGPVGVHRAPRPWWTVAMVPLVVFIVAGLVAFIVAQLFWNTGVTPASESSASPTVEATASAEPTAEASGSTDGASEEPTEEPSETPSETAEPEPVIDYEAEIAVLNGSGITGLAGSNAAILEDAGFAAPAAANLSGDIPTANRVVYADEAFADTADEVASLLGIDTVEMDATSTDVDVEVQLVSEP</sequence>
<dbReference type="Proteomes" id="UP000183315">
    <property type="component" value="Unassembled WGS sequence"/>
</dbReference>
<dbReference type="Pfam" id="PF13399">
    <property type="entry name" value="LytR_C"/>
    <property type="match status" value="1"/>
</dbReference>
<dbReference type="STRING" id="1043493.SAMN05421637_1648"/>
<keyword evidence="5" id="KW-1185">Reference proteome</keyword>
<dbReference type="Gene3D" id="3.30.70.2390">
    <property type="match status" value="1"/>
</dbReference>
<feature type="domain" description="LytR/CpsA/Psr regulator C-terminal" evidence="3">
    <location>
        <begin position="117"/>
        <end position="198"/>
    </location>
</feature>
<feature type="transmembrane region" description="Helical" evidence="2">
    <location>
        <begin position="29"/>
        <end position="55"/>
    </location>
</feature>
<evidence type="ECO:0000313" key="4">
    <source>
        <dbReference type="EMBL" id="SEJ38336.1"/>
    </source>
</evidence>
<feature type="region of interest" description="Disordered" evidence="1">
    <location>
        <begin position="60"/>
        <end position="109"/>
    </location>
</feature>
<protein>
    <submittedName>
        <fullName evidence="4">LytR cell envelope-related transcriptional attenuator</fullName>
    </submittedName>
</protein>
<keyword evidence="2" id="KW-0812">Transmembrane</keyword>
<keyword evidence="2" id="KW-0472">Membrane</keyword>
<accession>A0A1H6YCX5</accession>
<feature type="compositionally biased region" description="Acidic residues" evidence="1">
    <location>
        <begin position="90"/>
        <end position="99"/>
    </location>
</feature>
<dbReference type="AlphaFoldDB" id="A0A1H6YCX5"/>
<evidence type="ECO:0000256" key="2">
    <source>
        <dbReference type="SAM" id="Phobius"/>
    </source>
</evidence>
<dbReference type="eggNOG" id="ENOG50330SA">
    <property type="taxonomic scope" value="Bacteria"/>
</dbReference>
<dbReference type="RefSeq" id="WP_143058932.1">
    <property type="nucleotide sequence ID" value="NZ_BBLU01000004.1"/>
</dbReference>
<reference evidence="5" key="1">
    <citation type="submission" date="2016-10" db="EMBL/GenBank/DDBJ databases">
        <authorList>
            <person name="Varghese N."/>
        </authorList>
    </citation>
    <scope>NUCLEOTIDE SEQUENCE [LARGE SCALE GENOMIC DNA]</scope>
    <source>
        <strain evidence="5">DSM 24868</strain>
    </source>
</reference>
<evidence type="ECO:0000313" key="5">
    <source>
        <dbReference type="Proteomes" id="UP000183315"/>
    </source>
</evidence>
<keyword evidence="2" id="KW-1133">Transmembrane helix</keyword>
<feature type="compositionally biased region" description="Low complexity" evidence="1">
    <location>
        <begin position="72"/>
        <end position="87"/>
    </location>
</feature>
<dbReference type="InterPro" id="IPR027381">
    <property type="entry name" value="LytR/CpsA/Psr_C"/>
</dbReference>
<dbReference type="OrthoDB" id="5147502at2"/>
<evidence type="ECO:0000259" key="3">
    <source>
        <dbReference type="Pfam" id="PF13399"/>
    </source>
</evidence>
<dbReference type="EMBL" id="FNZI01000003">
    <property type="protein sequence ID" value="SEJ38336.1"/>
    <property type="molecule type" value="Genomic_DNA"/>
</dbReference>
<name>A0A1H6YCX5_9MICO</name>
<gene>
    <name evidence="4" type="ORF">SAMN05421637_1648</name>
</gene>
<feature type="compositionally biased region" description="Polar residues" evidence="1">
    <location>
        <begin position="60"/>
        <end position="71"/>
    </location>
</feature>
<organism evidence="4 5">
    <name type="scientific">Demequina mangrovi</name>
    <dbReference type="NCBI Taxonomy" id="1043493"/>
    <lineage>
        <taxon>Bacteria</taxon>
        <taxon>Bacillati</taxon>
        <taxon>Actinomycetota</taxon>
        <taxon>Actinomycetes</taxon>
        <taxon>Micrococcales</taxon>
        <taxon>Demequinaceae</taxon>
        <taxon>Demequina</taxon>
    </lineage>
</organism>
<feature type="region of interest" description="Disordered" evidence="1">
    <location>
        <begin position="1"/>
        <end position="21"/>
    </location>
</feature>